<accession>A0ABV6IHX4</accession>
<protein>
    <submittedName>
        <fullName evidence="12">Energy transducer TonB</fullName>
    </submittedName>
</protein>
<evidence type="ECO:0000256" key="5">
    <source>
        <dbReference type="ARBA" id="ARBA00022519"/>
    </source>
</evidence>
<evidence type="ECO:0000256" key="1">
    <source>
        <dbReference type="ARBA" id="ARBA00004383"/>
    </source>
</evidence>
<evidence type="ECO:0000256" key="3">
    <source>
        <dbReference type="ARBA" id="ARBA00022448"/>
    </source>
</evidence>
<keyword evidence="5" id="KW-0997">Cell inner membrane</keyword>
<feature type="transmembrane region" description="Helical" evidence="10">
    <location>
        <begin position="29"/>
        <end position="47"/>
    </location>
</feature>
<keyword evidence="7" id="KW-0653">Protein transport</keyword>
<dbReference type="PANTHER" id="PTHR33446:SF2">
    <property type="entry name" value="PROTEIN TONB"/>
    <property type="match status" value="1"/>
</dbReference>
<keyword evidence="6 10" id="KW-0812">Transmembrane</keyword>
<evidence type="ECO:0000256" key="10">
    <source>
        <dbReference type="SAM" id="Phobius"/>
    </source>
</evidence>
<keyword evidence="9 10" id="KW-0472">Membrane</keyword>
<evidence type="ECO:0000256" key="7">
    <source>
        <dbReference type="ARBA" id="ARBA00022927"/>
    </source>
</evidence>
<reference evidence="12 13" key="1">
    <citation type="submission" date="2024-09" db="EMBL/GenBank/DDBJ databases">
        <authorList>
            <person name="Sun Q."/>
            <person name="Mori K."/>
        </authorList>
    </citation>
    <scope>NUCLEOTIDE SEQUENCE [LARGE SCALE GENOMIC DNA]</scope>
    <source>
        <strain evidence="12 13">CCM 8677</strain>
    </source>
</reference>
<keyword evidence="13" id="KW-1185">Reference proteome</keyword>
<dbReference type="RefSeq" id="WP_390214057.1">
    <property type="nucleotide sequence ID" value="NZ_JBHLXJ010000018.1"/>
</dbReference>
<evidence type="ECO:0000259" key="11">
    <source>
        <dbReference type="PROSITE" id="PS52015"/>
    </source>
</evidence>
<evidence type="ECO:0000256" key="9">
    <source>
        <dbReference type="ARBA" id="ARBA00023136"/>
    </source>
</evidence>
<proteinExistence type="inferred from homology"/>
<evidence type="ECO:0000313" key="12">
    <source>
        <dbReference type="EMBL" id="MFC0351440.1"/>
    </source>
</evidence>
<sequence>MATYNFAQAQLEYAQFGQSRFEQTPRKKMSSLLIAGALHAVALVFGLQASNVIDIRQPTIIDYVKVTPPLKIEEPLKLKEPPKTIPTIPVIQPPIIEIAKNDTPTITVKQDDKLEHRDFEPTKVTTGGSAKAEVATARAPVHIAAQVDSTACEKPEYPASSIRNAEEGTVNLAMLIGLDGRVLESKVEKSSGSRALDKAAIQGLSLCKFKPGSIDGVPEKSWAKLQYVWTLN</sequence>
<dbReference type="NCBIfam" id="TIGR01352">
    <property type="entry name" value="tonB_Cterm"/>
    <property type="match status" value="1"/>
</dbReference>
<evidence type="ECO:0000256" key="6">
    <source>
        <dbReference type="ARBA" id="ARBA00022692"/>
    </source>
</evidence>
<comment type="similarity">
    <text evidence="2">Belongs to the TonB family.</text>
</comment>
<keyword evidence="4" id="KW-1003">Cell membrane</keyword>
<dbReference type="Gene3D" id="3.30.1150.10">
    <property type="match status" value="1"/>
</dbReference>
<dbReference type="SUPFAM" id="SSF74653">
    <property type="entry name" value="TolA/TonB C-terminal domain"/>
    <property type="match status" value="1"/>
</dbReference>
<feature type="domain" description="TonB C-terminal" evidence="11">
    <location>
        <begin position="142"/>
        <end position="232"/>
    </location>
</feature>
<organism evidence="12 13">
    <name type="scientific">Undibacterium danionis</name>
    <dbReference type="NCBI Taxonomy" id="1812100"/>
    <lineage>
        <taxon>Bacteria</taxon>
        <taxon>Pseudomonadati</taxon>
        <taxon>Pseudomonadota</taxon>
        <taxon>Betaproteobacteria</taxon>
        <taxon>Burkholderiales</taxon>
        <taxon>Oxalobacteraceae</taxon>
        <taxon>Undibacterium</taxon>
    </lineage>
</organism>
<dbReference type="InterPro" id="IPR006260">
    <property type="entry name" value="TonB/TolA_C"/>
</dbReference>
<dbReference type="PANTHER" id="PTHR33446">
    <property type="entry name" value="PROTEIN TONB-RELATED"/>
    <property type="match status" value="1"/>
</dbReference>
<dbReference type="EMBL" id="JBHLXJ010000018">
    <property type="protein sequence ID" value="MFC0351440.1"/>
    <property type="molecule type" value="Genomic_DNA"/>
</dbReference>
<name>A0ABV6IHX4_9BURK</name>
<evidence type="ECO:0000313" key="13">
    <source>
        <dbReference type="Proteomes" id="UP001589844"/>
    </source>
</evidence>
<comment type="caution">
    <text evidence="12">The sequence shown here is derived from an EMBL/GenBank/DDBJ whole genome shotgun (WGS) entry which is preliminary data.</text>
</comment>
<dbReference type="InterPro" id="IPR051045">
    <property type="entry name" value="TonB-dependent_transducer"/>
</dbReference>
<dbReference type="Pfam" id="PF03544">
    <property type="entry name" value="TonB_C"/>
    <property type="match status" value="1"/>
</dbReference>
<dbReference type="PROSITE" id="PS52015">
    <property type="entry name" value="TONB_CTD"/>
    <property type="match status" value="1"/>
</dbReference>
<dbReference type="InterPro" id="IPR037682">
    <property type="entry name" value="TonB_C"/>
</dbReference>
<evidence type="ECO:0000256" key="8">
    <source>
        <dbReference type="ARBA" id="ARBA00022989"/>
    </source>
</evidence>
<gene>
    <name evidence="12" type="ORF">ACFFJH_16590</name>
</gene>
<keyword evidence="3" id="KW-0813">Transport</keyword>
<evidence type="ECO:0000256" key="2">
    <source>
        <dbReference type="ARBA" id="ARBA00006555"/>
    </source>
</evidence>
<evidence type="ECO:0000256" key="4">
    <source>
        <dbReference type="ARBA" id="ARBA00022475"/>
    </source>
</evidence>
<dbReference type="Proteomes" id="UP001589844">
    <property type="component" value="Unassembled WGS sequence"/>
</dbReference>
<keyword evidence="8 10" id="KW-1133">Transmembrane helix</keyword>
<comment type="subcellular location">
    <subcellularLocation>
        <location evidence="1">Cell inner membrane</location>
        <topology evidence="1">Single-pass membrane protein</topology>
        <orientation evidence="1">Periplasmic side</orientation>
    </subcellularLocation>
</comment>